<name>A0A5N6KB92_MONLA</name>
<evidence type="ECO:0000256" key="10">
    <source>
        <dbReference type="ARBA" id="ARBA00022726"/>
    </source>
</evidence>
<dbReference type="PANTHER" id="PTHR11776">
    <property type="entry name" value="ADENINE PHOSPHORIBOSYLTRANSFERASE"/>
    <property type="match status" value="1"/>
</dbReference>
<keyword evidence="9" id="KW-0808">Transferase</keyword>
<evidence type="ECO:0000256" key="8">
    <source>
        <dbReference type="ARBA" id="ARBA00022676"/>
    </source>
</evidence>
<keyword evidence="7" id="KW-0963">Cytoplasm</keyword>
<comment type="catalytic activity">
    <reaction evidence="1">
        <text>AMP + diphosphate = 5-phospho-alpha-D-ribose 1-diphosphate + adenine</text>
        <dbReference type="Rhea" id="RHEA:16609"/>
        <dbReference type="ChEBI" id="CHEBI:16708"/>
        <dbReference type="ChEBI" id="CHEBI:33019"/>
        <dbReference type="ChEBI" id="CHEBI:58017"/>
        <dbReference type="ChEBI" id="CHEBI:456215"/>
        <dbReference type="EC" id="2.4.2.7"/>
    </reaction>
</comment>
<dbReference type="EMBL" id="VIGI01000005">
    <property type="protein sequence ID" value="KAB8300470.1"/>
    <property type="molecule type" value="Genomic_DNA"/>
</dbReference>
<evidence type="ECO:0000256" key="6">
    <source>
        <dbReference type="ARBA" id="ARBA00011893"/>
    </source>
</evidence>
<dbReference type="CDD" id="cd06223">
    <property type="entry name" value="PRTases_typeI"/>
    <property type="match status" value="1"/>
</dbReference>
<dbReference type="AlphaFoldDB" id="A0A5N6KB92"/>
<dbReference type="Pfam" id="PF04275">
    <property type="entry name" value="P-mevalo_kinase"/>
    <property type="match status" value="1"/>
</dbReference>
<comment type="pathway">
    <text evidence="3">Purine metabolism; AMP biosynthesis via salvage pathway; AMP from adenine: step 1/1.</text>
</comment>
<keyword evidence="10" id="KW-0660">Purine salvage</keyword>
<comment type="similarity">
    <text evidence="4">Belongs to the purine/pyrimidine phosphoribosyltransferase family.</text>
</comment>
<dbReference type="Pfam" id="PF08031">
    <property type="entry name" value="BBE"/>
    <property type="match status" value="1"/>
</dbReference>
<comment type="subunit">
    <text evidence="5">Homodimer.</text>
</comment>
<reference evidence="13 14" key="1">
    <citation type="submission" date="2019-06" db="EMBL/GenBank/DDBJ databases">
        <title>Genome Sequence of the Brown Rot Fungal Pathogen Monilinia laxa.</title>
        <authorList>
            <person name="De Miccolis Angelini R.M."/>
            <person name="Landi L."/>
            <person name="Abate D."/>
            <person name="Pollastro S."/>
            <person name="Romanazzi G."/>
            <person name="Faretra F."/>
        </authorList>
    </citation>
    <scope>NUCLEOTIDE SEQUENCE [LARGE SCALE GENOMIC DNA]</scope>
    <source>
        <strain evidence="13 14">Mlax316</strain>
    </source>
</reference>
<evidence type="ECO:0000313" key="14">
    <source>
        <dbReference type="Proteomes" id="UP000326757"/>
    </source>
</evidence>
<dbReference type="SUPFAM" id="SSF53271">
    <property type="entry name" value="PRTase-like"/>
    <property type="match status" value="1"/>
</dbReference>
<dbReference type="Gene3D" id="3.40.50.300">
    <property type="entry name" value="P-loop containing nucleotide triphosphate hydrolases"/>
    <property type="match status" value="1"/>
</dbReference>
<feature type="domain" description="Berberine/berberine-like" evidence="12">
    <location>
        <begin position="141"/>
        <end position="165"/>
    </location>
</feature>
<dbReference type="GO" id="GO:0050660">
    <property type="term" value="F:flavin adenine dinucleotide binding"/>
    <property type="evidence" value="ECO:0007669"/>
    <property type="project" value="InterPro"/>
</dbReference>
<evidence type="ECO:0000256" key="3">
    <source>
        <dbReference type="ARBA" id="ARBA00004659"/>
    </source>
</evidence>
<dbReference type="GO" id="GO:0004631">
    <property type="term" value="F:phosphomevalonate kinase activity"/>
    <property type="evidence" value="ECO:0007669"/>
    <property type="project" value="InterPro"/>
</dbReference>
<evidence type="ECO:0000256" key="7">
    <source>
        <dbReference type="ARBA" id="ARBA00022490"/>
    </source>
</evidence>
<dbReference type="OrthoDB" id="363185at2759"/>
<comment type="caution">
    <text evidence="13">The sequence shown here is derived from an EMBL/GenBank/DDBJ whole genome shotgun (WGS) entry which is preliminary data.</text>
</comment>
<evidence type="ECO:0000256" key="5">
    <source>
        <dbReference type="ARBA" id="ARBA00011738"/>
    </source>
</evidence>
<comment type="subcellular location">
    <subcellularLocation>
        <location evidence="2">Cytoplasm</location>
    </subcellularLocation>
</comment>
<sequence length="575" mass="62530">MASVLFDTEMYMTGMHGGHASGKTSSFKRCFFLKNITEANIANILISAIQKRPSPSCYLHLLQGGGAIDDLSAEATAFGCRNWDFACVITGVWPRDQNGSEMARNAMQWVYNIANELLPICNEVYGADLGPDPRDASLALKAFGPNLERLARLKHDFDPRNVLAYACPLPKPAKKQKLIILVTGCSGAGKDYCADIWVSAIMKHSRGKFTARSVSISDATKREYARATGADLNQLLSNRAYKEQHRSALTKFLQDQVCRRPQLFAEHFQNVAESAAGFDVLFITGMRDKAPVAMFSHLVPGCRVLDIRIETSQTLRYIRQGLDHDDATFNQPAEVNKDIKAQPETLPYRPTYTFNNEGTGEEAADSFAKRHLLPFLHDNLQHLSTMVPTVPDFPRPGIMFLHVLNIAQQPGGLPLCTPLLQNHIDEALAPGTPSPASAIASCEAGGYVFASAVAAHLDIPLLLIRGAGKLPHPLASVVKSASHISFRGAGHAAEERSEMNCGVVGMGSSVVVVDDVFATGRTLCAVIRLLLRAGVCLEHVRVVVVAEFPVHVVANAGEFGSWDLGVDDWRCVISG</sequence>
<dbReference type="InterPro" id="IPR029057">
    <property type="entry name" value="PRTase-like"/>
</dbReference>
<dbReference type="GO" id="GO:0006695">
    <property type="term" value="P:cholesterol biosynthetic process"/>
    <property type="evidence" value="ECO:0007669"/>
    <property type="project" value="InterPro"/>
</dbReference>
<dbReference type="GO" id="GO:0016491">
    <property type="term" value="F:oxidoreductase activity"/>
    <property type="evidence" value="ECO:0007669"/>
    <property type="project" value="InterPro"/>
</dbReference>
<dbReference type="Gene3D" id="3.40.462.20">
    <property type="match status" value="1"/>
</dbReference>
<organism evidence="13 14">
    <name type="scientific">Monilinia laxa</name>
    <name type="common">Brown rot fungus</name>
    <name type="synonym">Sclerotinia laxa</name>
    <dbReference type="NCBI Taxonomy" id="61186"/>
    <lineage>
        <taxon>Eukaryota</taxon>
        <taxon>Fungi</taxon>
        <taxon>Dikarya</taxon>
        <taxon>Ascomycota</taxon>
        <taxon>Pezizomycotina</taxon>
        <taxon>Leotiomycetes</taxon>
        <taxon>Helotiales</taxon>
        <taxon>Sclerotiniaceae</taxon>
        <taxon>Monilinia</taxon>
    </lineage>
</organism>
<evidence type="ECO:0000256" key="4">
    <source>
        <dbReference type="ARBA" id="ARBA00008391"/>
    </source>
</evidence>
<feature type="domain" description="Phosphoribosyltransferase" evidence="11">
    <location>
        <begin position="403"/>
        <end position="547"/>
    </location>
</feature>
<keyword evidence="14" id="KW-1185">Reference proteome</keyword>
<gene>
    <name evidence="13" type="ORF">EYC80_000640</name>
</gene>
<evidence type="ECO:0000256" key="9">
    <source>
        <dbReference type="ARBA" id="ARBA00022679"/>
    </source>
</evidence>
<dbReference type="InterPro" id="IPR012951">
    <property type="entry name" value="BBE"/>
</dbReference>
<dbReference type="PANTHER" id="PTHR11776:SF7">
    <property type="entry name" value="PHOSPHORIBOSYLTRANSFERASE DOMAIN-CONTAINING PROTEIN"/>
    <property type="match status" value="1"/>
</dbReference>
<dbReference type="InterPro" id="IPR027417">
    <property type="entry name" value="P-loop_NTPase"/>
</dbReference>
<proteinExistence type="inferred from homology"/>
<dbReference type="EC" id="2.4.2.7" evidence="6"/>
<protein>
    <recommendedName>
        <fullName evidence="6">adenine phosphoribosyltransferase</fullName>
        <ecNumber evidence="6">2.4.2.7</ecNumber>
    </recommendedName>
</protein>
<evidence type="ECO:0000256" key="2">
    <source>
        <dbReference type="ARBA" id="ARBA00004496"/>
    </source>
</evidence>
<dbReference type="GO" id="GO:0005829">
    <property type="term" value="C:cytosol"/>
    <property type="evidence" value="ECO:0007669"/>
    <property type="project" value="TreeGrafter"/>
</dbReference>
<dbReference type="GO" id="GO:0019287">
    <property type="term" value="P:isopentenyl diphosphate biosynthetic process, mevalonate pathway"/>
    <property type="evidence" value="ECO:0007669"/>
    <property type="project" value="UniProtKB-UniPathway"/>
</dbReference>
<dbReference type="GO" id="GO:0006166">
    <property type="term" value="P:purine ribonucleoside salvage"/>
    <property type="evidence" value="ECO:0007669"/>
    <property type="project" value="UniProtKB-KW"/>
</dbReference>
<dbReference type="InterPro" id="IPR000836">
    <property type="entry name" value="PRTase_dom"/>
</dbReference>
<evidence type="ECO:0000256" key="1">
    <source>
        <dbReference type="ARBA" id="ARBA00000868"/>
    </source>
</evidence>
<dbReference type="Gene3D" id="3.40.50.2020">
    <property type="match status" value="1"/>
</dbReference>
<dbReference type="UniPathway" id="UPA00057">
    <property type="reaction ID" value="UER00099"/>
</dbReference>
<accession>A0A5N6KB92</accession>
<evidence type="ECO:0000259" key="12">
    <source>
        <dbReference type="Pfam" id="PF08031"/>
    </source>
</evidence>
<evidence type="ECO:0000313" key="13">
    <source>
        <dbReference type="EMBL" id="KAB8300470.1"/>
    </source>
</evidence>
<dbReference type="Pfam" id="PF00156">
    <property type="entry name" value="Pribosyltran"/>
    <property type="match status" value="1"/>
</dbReference>
<dbReference type="InterPro" id="IPR005919">
    <property type="entry name" value="Pmev_kin_anim"/>
</dbReference>
<dbReference type="Proteomes" id="UP000326757">
    <property type="component" value="Unassembled WGS sequence"/>
</dbReference>
<evidence type="ECO:0000259" key="11">
    <source>
        <dbReference type="Pfam" id="PF00156"/>
    </source>
</evidence>
<dbReference type="GO" id="GO:0003999">
    <property type="term" value="F:adenine phosphoribosyltransferase activity"/>
    <property type="evidence" value="ECO:0007669"/>
    <property type="project" value="UniProtKB-EC"/>
</dbReference>
<dbReference type="InterPro" id="IPR050120">
    <property type="entry name" value="Adenine_PRTase"/>
</dbReference>
<keyword evidence="8" id="KW-0328">Glycosyltransferase</keyword>